<dbReference type="AlphaFoldDB" id="A0A1T2J727"/>
<organism evidence="3 4">
    <name type="scientific">Solemya velum gill symbiont</name>
    <dbReference type="NCBI Taxonomy" id="2340"/>
    <lineage>
        <taxon>Bacteria</taxon>
        <taxon>Pseudomonadati</taxon>
        <taxon>Pseudomonadota</taxon>
        <taxon>Gammaproteobacteria</taxon>
        <taxon>sulfur-oxidizing symbionts</taxon>
    </lineage>
</organism>
<feature type="region of interest" description="Disordered" evidence="1">
    <location>
        <begin position="1"/>
        <end position="20"/>
    </location>
</feature>
<dbReference type="Proteomes" id="UP000190962">
    <property type="component" value="Unassembled WGS sequence"/>
</dbReference>
<gene>
    <name evidence="3" type="ORF">BOV88_12920</name>
</gene>
<name>A0A1T2J727_SOVGS</name>
<dbReference type="RefSeq" id="WP_078453636.1">
    <property type="nucleotide sequence ID" value="NZ_MPNX01000031.1"/>
</dbReference>
<accession>A0A1T2J727</accession>
<evidence type="ECO:0000313" key="4">
    <source>
        <dbReference type="Proteomes" id="UP000190962"/>
    </source>
</evidence>
<evidence type="ECO:0000256" key="1">
    <source>
        <dbReference type="SAM" id="MobiDB-lite"/>
    </source>
</evidence>
<comment type="caution">
    <text evidence="3">The sequence shown here is derived from an EMBL/GenBank/DDBJ whole genome shotgun (WGS) entry which is preliminary data.</text>
</comment>
<proteinExistence type="predicted"/>
<dbReference type="Pfam" id="PF13884">
    <property type="entry name" value="Peptidase_S74"/>
    <property type="match status" value="1"/>
</dbReference>
<reference evidence="3 4" key="1">
    <citation type="submission" date="2016-11" db="EMBL/GenBank/DDBJ databases">
        <title>Mixed transmission modes and dynamic genome evolution in an obligate animal-bacterial symbiosis.</title>
        <authorList>
            <person name="Russell S.L."/>
            <person name="Corbett-Detig R.B."/>
            <person name="Cavanaugh C.M."/>
        </authorList>
    </citation>
    <scope>NUCLEOTIDE SEQUENCE [LARGE SCALE GENOMIC DNA]</scope>
    <source>
        <strain evidence="3">MA-KB16</strain>
    </source>
</reference>
<sequence>MIITGGAIAQPSPSSTTDYDPTASLSLTIPFGAGGIRDFGISLNLLTTNEENAWMGGAGVTFYPARDNKLGCSVIGGRNFTNSELHFGYDFCQKVFNFGVGVLDTKGEDSVEVLQDSDIRLKQDVEQIATLDNGLKLYSFKYLWDDTTYVGVMAQDLLQQAGYRDTVTTGNNGFYAVYYSRLGLKMVTLDEWQQDNTSIFL</sequence>
<dbReference type="InterPro" id="IPR030392">
    <property type="entry name" value="S74_ICA"/>
</dbReference>
<dbReference type="EMBL" id="MPNX01000031">
    <property type="protein sequence ID" value="OOY33880.1"/>
    <property type="molecule type" value="Genomic_DNA"/>
</dbReference>
<dbReference type="GeneID" id="86992780"/>
<evidence type="ECO:0000313" key="3">
    <source>
        <dbReference type="EMBL" id="OOY33880.1"/>
    </source>
</evidence>
<feature type="domain" description="Peptidase S74" evidence="2">
    <location>
        <begin position="117"/>
        <end position="158"/>
    </location>
</feature>
<feature type="compositionally biased region" description="Polar residues" evidence="1">
    <location>
        <begin position="11"/>
        <end position="20"/>
    </location>
</feature>
<evidence type="ECO:0000259" key="2">
    <source>
        <dbReference type="Pfam" id="PF13884"/>
    </source>
</evidence>
<protein>
    <recommendedName>
        <fullName evidence="2">Peptidase S74 domain-containing protein</fullName>
    </recommendedName>
</protein>